<feature type="non-terminal residue" evidence="3">
    <location>
        <position position="1"/>
    </location>
</feature>
<protein>
    <recommendedName>
        <fullName evidence="5">G-protein coupled receptors family 1 profile domain-containing protein</fullName>
    </recommendedName>
</protein>
<sequence length="263" mass="29016">FTRCLVFCLDLIGVAFVATAAILESGLNLTTLRSCAAAIYLCLVFYFCFKALIQVFLIEGIYVLRRHSTKSSWHDPVRFASFAFVVCGFTIIAITAFVWPVAGLTEGADGSYTCRIGLPNKVLFPLLAYDIAVNLFLTLIFVVLLWPALKYRKSLLIEASQASQGGGPWSPHEDYPSTRDISGPGTKQHVNQLRNVLLKCLAASVLVLISTIVNLALLHSWDGHEQGWLCFTVCTFDVTAQLCVVHWVTVEKTAKAPQRSSPR</sequence>
<name>A0A6G1L3V0_9PEZI</name>
<evidence type="ECO:0000313" key="3">
    <source>
        <dbReference type="EMBL" id="KAF2767239.1"/>
    </source>
</evidence>
<reference evidence="3" key="1">
    <citation type="journal article" date="2020" name="Stud. Mycol.">
        <title>101 Dothideomycetes genomes: a test case for predicting lifestyles and emergence of pathogens.</title>
        <authorList>
            <person name="Haridas S."/>
            <person name="Albert R."/>
            <person name="Binder M."/>
            <person name="Bloem J."/>
            <person name="Labutti K."/>
            <person name="Salamov A."/>
            <person name="Andreopoulos B."/>
            <person name="Baker S."/>
            <person name="Barry K."/>
            <person name="Bills G."/>
            <person name="Bluhm B."/>
            <person name="Cannon C."/>
            <person name="Castanera R."/>
            <person name="Culley D."/>
            <person name="Daum C."/>
            <person name="Ezra D."/>
            <person name="Gonzalez J."/>
            <person name="Henrissat B."/>
            <person name="Kuo A."/>
            <person name="Liang C."/>
            <person name="Lipzen A."/>
            <person name="Lutzoni F."/>
            <person name="Magnuson J."/>
            <person name="Mondo S."/>
            <person name="Nolan M."/>
            <person name="Ohm R."/>
            <person name="Pangilinan J."/>
            <person name="Park H.-J."/>
            <person name="Ramirez L."/>
            <person name="Alfaro M."/>
            <person name="Sun H."/>
            <person name="Tritt A."/>
            <person name="Yoshinaga Y."/>
            <person name="Zwiers L.-H."/>
            <person name="Turgeon B."/>
            <person name="Goodwin S."/>
            <person name="Spatafora J."/>
            <person name="Crous P."/>
            <person name="Grigoriev I."/>
        </authorList>
    </citation>
    <scope>NUCLEOTIDE SEQUENCE</scope>
    <source>
        <strain evidence="3">CBS 116005</strain>
    </source>
</reference>
<evidence type="ECO:0000256" key="2">
    <source>
        <dbReference type="SAM" id="Phobius"/>
    </source>
</evidence>
<feature type="transmembrane region" description="Helical" evidence="2">
    <location>
        <begin position="79"/>
        <end position="102"/>
    </location>
</feature>
<keyword evidence="4" id="KW-1185">Reference proteome</keyword>
<feature type="transmembrane region" description="Helical" evidence="2">
    <location>
        <begin position="196"/>
        <end position="220"/>
    </location>
</feature>
<proteinExistence type="predicted"/>
<gene>
    <name evidence="3" type="ORF">EJ03DRAFT_296971</name>
</gene>
<feature type="transmembrane region" description="Helical" evidence="2">
    <location>
        <begin position="226"/>
        <end position="250"/>
    </location>
</feature>
<evidence type="ECO:0000256" key="1">
    <source>
        <dbReference type="SAM" id="MobiDB-lite"/>
    </source>
</evidence>
<dbReference type="PANTHER" id="PTHR38848">
    <property type="entry name" value="G-PROTEIN COUPLED RECEPTORS FAMILY 3 PROFILE DOMAIN-CONTAINING PROTEIN"/>
    <property type="match status" value="1"/>
</dbReference>
<evidence type="ECO:0000313" key="4">
    <source>
        <dbReference type="Proteomes" id="UP000799436"/>
    </source>
</evidence>
<feature type="region of interest" description="Disordered" evidence="1">
    <location>
        <begin position="162"/>
        <end position="181"/>
    </location>
</feature>
<organism evidence="3 4">
    <name type="scientific">Teratosphaeria nubilosa</name>
    <dbReference type="NCBI Taxonomy" id="161662"/>
    <lineage>
        <taxon>Eukaryota</taxon>
        <taxon>Fungi</taxon>
        <taxon>Dikarya</taxon>
        <taxon>Ascomycota</taxon>
        <taxon>Pezizomycotina</taxon>
        <taxon>Dothideomycetes</taxon>
        <taxon>Dothideomycetidae</taxon>
        <taxon>Mycosphaerellales</taxon>
        <taxon>Teratosphaeriaceae</taxon>
        <taxon>Teratosphaeria</taxon>
    </lineage>
</organism>
<feature type="transmembrane region" description="Helical" evidence="2">
    <location>
        <begin position="122"/>
        <end position="146"/>
    </location>
</feature>
<dbReference type="OrthoDB" id="3210850at2759"/>
<keyword evidence="2" id="KW-0472">Membrane</keyword>
<dbReference type="EMBL" id="ML995859">
    <property type="protein sequence ID" value="KAF2767239.1"/>
    <property type="molecule type" value="Genomic_DNA"/>
</dbReference>
<dbReference type="Proteomes" id="UP000799436">
    <property type="component" value="Unassembled WGS sequence"/>
</dbReference>
<dbReference type="AlphaFoldDB" id="A0A6G1L3V0"/>
<keyword evidence="2" id="KW-1133">Transmembrane helix</keyword>
<dbReference type="PANTHER" id="PTHR38848:SF3">
    <property type="entry name" value="G-PROTEIN COUPLED RECEPTORS FAMILY 3 PROFILE DOMAIN-CONTAINING PROTEIN"/>
    <property type="match status" value="1"/>
</dbReference>
<accession>A0A6G1L3V0</accession>
<evidence type="ECO:0008006" key="5">
    <source>
        <dbReference type="Google" id="ProtNLM"/>
    </source>
</evidence>
<keyword evidence="2" id="KW-0812">Transmembrane</keyword>
<feature type="transmembrane region" description="Helical" evidence="2">
    <location>
        <begin position="36"/>
        <end position="58"/>
    </location>
</feature>